<dbReference type="Proteomes" id="UP000294664">
    <property type="component" value="Unassembled WGS sequence"/>
</dbReference>
<dbReference type="InterPro" id="IPR003111">
    <property type="entry name" value="Lon_prtase_N"/>
</dbReference>
<evidence type="ECO:0000313" key="2">
    <source>
        <dbReference type="EMBL" id="TCT06889.1"/>
    </source>
</evidence>
<dbReference type="Gene3D" id="2.30.130.40">
    <property type="entry name" value="LON domain-like"/>
    <property type="match status" value="1"/>
</dbReference>
<organism evidence="2 3">
    <name type="scientific">Aquabacter spiritensis</name>
    <dbReference type="NCBI Taxonomy" id="933073"/>
    <lineage>
        <taxon>Bacteria</taxon>
        <taxon>Pseudomonadati</taxon>
        <taxon>Pseudomonadota</taxon>
        <taxon>Alphaproteobacteria</taxon>
        <taxon>Hyphomicrobiales</taxon>
        <taxon>Xanthobacteraceae</taxon>
        <taxon>Aquabacter</taxon>
    </lineage>
</organism>
<dbReference type="PROSITE" id="PS51787">
    <property type="entry name" value="LON_N"/>
    <property type="match status" value="1"/>
</dbReference>
<name>A0A4R3M3S4_9HYPH</name>
<dbReference type="Pfam" id="PF02190">
    <property type="entry name" value="LON_substr_bdg"/>
    <property type="match status" value="1"/>
</dbReference>
<dbReference type="InterPro" id="IPR015947">
    <property type="entry name" value="PUA-like_sf"/>
</dbReference>
<dbReference type="EMBL" id="SMAI01000002">
    <property type="protein sequence ID" value="TCT06889.1"/>
    <property type="molecule type" value="Genomic_DNA"/>
</dbReference>
<reference evidence="2 3" key="1">
    <citation type="submission" date="2019-03" db="EMBL/GenBank/DDBJ databases">
        <title>Genomic Encyclopedia of Type Strains, Phase IV (KMG-IV): sequencing the most valuable type-strain genomes for metagenomic binning, comparative biology and taxonomic classification.</title>
        <authorList>
            <person name="Goeker M."/>
        </authorList>
    </citation>
    <scope>NUCLEOTIDE SEQUENCE [LARGE SCALE GENOMIC DNA]</scope>
    <source>
        <strain evidence="2 3">DSM 9035</strain>
    </source>
</reference>
<feature type="domain" description="Lon N-terminal" evidence="1">
    <location>
        <begin position="17"/>
        <end position="211"/>
    </location>
</feature>
<proteinExistence type="predicted"/>
<accession>A0A4R3M3S4</accession>
<dbReference type="PANTHER" id="PTHR46732">
    <property type="entry name" value="ATP-DEPENDENT PROTEASE LA (LON) DOMAIN PROTEIN"/>
    <property type="match status" value="1"/>
</dbReference>
<comment type="caution">
    <text evidence="2">The sequence shown here is derived from an EMBL/GenBank/DDBJ whole genome shotgun (WGS) entry which is preliminary data.</text>
</comment>
<gene>
    <name evidence="2" type="ORF">EDC64_102370</name>
</gene>
<dbReference type="RefSeq" id="WP_132030355.1">
    <property type="nucleotide sequence ID" value="NZ_SMAI01000002.1"/>
</dbReference>
<dbReference type="SUPFAM" id="SSF88697">
    <property type="entry name" value="PUA domain-like"/>
    <property type="match status" value="1"/>
</dbReference>
<protein>
    <recommendedName>
        <fullName evidence="1">Lon N-terminal domain-containing protein</fullName>
    </recommendedName>
</protein>
<sequence length="224" mass="24027">MAINRSYLAPGDLPAVAPVFPLSGALLLPRAELPLNVFEPRYLAMVDDALAGDRVIVMVQPDVSKPDLSQGPRLFGVGCLGRITQFAETGDGRYLVTLTGICRVRLPEEMTVETPYRQCRIDASAFAGDFDEGAGEADVDRSALLGALADFLEANKLEADWDGIQQAGTETLVNALSVMSPYGALEKQALLEADDLKARADMLVAITQMMLARMPGDDGEPSLQ</sequence>
<keyword evidence="3" id="KW-1185">Reference proteome</keyword>
<dbReference type="SMART" id="SM00464">
    <property type="entry name" value="LON"/>
    <property type="match status" value="1"/>
</dbReference>
<dbReference type="PANTHER" id="PTHR46732:SF8">
    <property type="entry name" value="ATP-DEPENDENT PROTEASE LA (LON) DOMAIN PROTEIN"/>
    <property type="match status" value="1"/>
</dbReference>
<dbReference type="InterPro" id="IPR046336">
    <property type="entry name" value="Lon_prtase_N_sf"/>
</dbReference>
<dbReference type="OrthoDB" id="9806457at2"/>
<dbReference type="AlphaFoldDB" id="A0A4R3M3S4"/>
<evidence type="ECO:0000259" key="1">
    <source>
        <dbReference type="PROSITE" id="PS51787"/>
    </source>
</evidence>
<evidence type="ECO:0000313" key="3">
    <source>
        <dbReference type="Proteomes" id="UP000294664"/>
    </source>
</evidence>